<organism evidence="13 14">
    <name type="scientific">Hymenobacter armeniacus</name>
    <dbReference type="NCBI Taxonomy" id="2771358"/>
    <lineage>
        <taxon>Bacteria</taxon>
        <taxon>Pseudomonadati</taxon>
        <taxon>Bacteroidota</taxon>
        <taxon>Cytophagia</taxon>
        <taxon>Cytophagales</taxon>
        <taxon>Hymenobacteraceae</taxon>
        <taxon>Hymenobacter</taxon>
    </lineage>
</organism>
<dbReference type="InterPro" id="IPR000531">
    <property type="entry name" value="Beta-barrel_TonB"/>
</dbReference>
<name>A0ABR8JTC8_9BACT</name>
<feature type="chain" id="PRO_5046192215" evidence="10">
    <location>
        <begin position="31"/>
        <end position="1059"/>
    </location>
</feature>
<dbReference type="Gene3D" id="2.170.130.10">
    <property type="entry name" value="TonB-dependent receptor, plug domain"/>
    <property type="match status" value="1"/>
</dbReference>
<dbReference type="InterPro" id="IPR023997">
    <property type="entry name" value="TonB-dep_OMP_SusC/RagA_CS"/>
</dbReference>
<keyword evidence="4 8" id="KW-0812">Transmembrane</keyword>
<dbReference type="Pfam" id="PF07715">
    <property type="entry name" value="Plug"/>
    <property type="match status" value="1"/>
</dbReference>
<evidence type="ECO:0000313" key="13">
    <source>
        <dbReference type="EMBL" id="MBD2723113.1"/>
    </source>
</evidence>
<feature type="signal peptide" evidence="10">
    <location>
        <begin position="1"/>
        <end position="30"/>
    </location>
</feature>
<keyword evidence="2 8" id="KW-0813">Transport</keyword>
<comment type="similarity">
    <text evidence="8 9">Belongs to the TonB-dependent receptor family.</text>
</comment>
<evidence type="ECO:0000256" key="2">
    <source>
        <dbReference type="ARBA" id="ARBA00022448"/>
    </source>
</evidence>
<reference evidence="13 14" key="1">
    <citation type="submission" date="2020-09" db="EMBL/GenBank/DDBJ databases">
        <authorList>
            <person name="Kim M.K."/>
        </authorList>
    </citation>
    <scope>NUCLEOTIDE SEQUENCE [LARGE SCALE GENOMIC DNA]</scope>
    <source>
        <strain evidence="13 14">BT189</strain>
    </source>
</reference>
<proteinExistence type="inferred from homology"/>
<dbReference type="Gene3D" id="2.40.170.20">
    <property type="entry name" value="TonB-dependent receptor, beta-barrel domain"/>
    <property type="match status" value="1"/>
</dbReference>
<accession>A0ABR8JTC8</accession>
<keyword evidence="6 8" id="KW-0472">Membrane</keyword>
<dbReference type="Proteomes" id="UP000606003">
    <property type="component" value="Unassembled WGS sequence"/>
</dbReference>
<keyword evidence="13" id="KW-0675">Receptor</keyword>
<evidence type="ECO:0000256" key="7">
    <source>
        <dbReference type="ARBA" id="ARBA00023237"/>
    </source>
</evidence>
<evidence type="ECO:0000256" key="5">
    <source>
        <dbReference type="ARBA" id="ARBA00023077"/>
    </source>
</evidence>
<evidence type="ECO:0000256" key="9">
    <source>
        <dbReference type="RuleBase" id="RU003357"/>
    </source>
</evidence>
<sequence>MITNAHRERSAKPLQAPLLLLLTLAAPPLAGGGACLAAAPLAFQAPAQAKGPITGRVTTAKGEPLIGVTVQVKGTNRGESTDVNGNFSINVPEADAVLVLSYIGFVKQEVPVNGRTTLAITLAEDQQALEEVVVVGYGTQDKLSVTGAISSVKSQDILKAPVSSVANALAGRTPGVVTTQRGGEPGRDVADIYVRGIATFAPGANRQPLVLVDGVERSLASIDPYTIENFSVLKDASATAVFGIRGANGVIIITTKTGAIGKPEVSLSTNFAVQNPIRLPQLLNAVDYATLRNEAARNDDPLNPNARLFSDSDIEHFRTGDDPYFHPNVNWFDYMLRKYAPQQQYNVNISGGNKDAKYFVSLGHLNQDGAYKIGDFFDDFSANPNYKRYNIRANFDFNVTKKLTLFFKSGFDITKGNYSGSATSDIFGTILSANPMMSPIIYDGKVVRNVSGLTGLQVSNTPLYQMLNNGFNSVLSSNLNTNVGARYNLDQITPGLAIRGQVAYDNYYLQDSRRSKLVPLWDLERDPANPTSPIPVPIINQFEGPVVFGADNYTKYRKVYAEGAVEYKHSFGNHGLTALALTNAERAYRGGNELPYNLLGFVGRATYDYQQKYFAELNIGYNGSENFAKGKQFGFFPSGSLGYLVSQESFFPKNDYFTFFKVRGSYGAVGNDKIGGRRFLFTPDSYRLVTANSFNNNVFHTGLNHTIQNGYTESLLGNPDVTWERAVKWNIGADLKFFKDKLSVSGDVFKEVRNDILYFLNLPVTFGDPNLVAPYNIGKAENHGFELDLNYQDKVGTSGLGYWVNANYSFARNKIVYQDETPQPYPGLAYTGSRIGQLKGLLADGIYNTVEEIPSPSVLRSEWQPNLKPGDIRYVDVNGDGIINNNDQVNIGNPNVPEIIYGTSFGVNFKGFELSVLFQGTANVSTYLTGESVWPFVAGTKTAFENAKESWSQQRYESGQPISLPRLTASPEANKHNYRMSSFWLQDASYVRLKNLELGYNFNPNLVRLIGLKGARLYVNGQNLYTWTKMKYFDPEIANSNGSVYPMVRVFNVGANLRF</sequence>
<dbReference type="NCBIfam" id="TIGR04057">
    <property type="entry name" value="SusC_RagA_signa"/>
    <property type="match status" value="1"/>
</dbReference>
<dbReference type="EMBL" id="JACXAC010000004">
    <property type="protein sequence ID" value="MBD2723113.1"/>
    <property type="molecule type" value="Genomic_DNA"/>
</dbReference>
<protein>
    <submittedName>
        <fullName evidence="13">TonB-dependent receptor</fullName>
    </submittedName>
</protein>
<dbReference type="SUPFAM" id="SSF49464">
    <property type="entry name" value="Carboxypeptidase regulatory domain-like"/>
    <property type="match status" value="1"/>
</dbReference>
<keyword evidence="10" id="KW-0732">Signal</keyword>
<dbReference type="Pfam" id="PF00593">
    <property type="entry name" value="TonB_dep_Rec_b-barrel"/>
    <property type="match status" value="1"/>
</dbReference>
<dbReference type="Pfam" id="PF13715">
    <property type="entry name" value="CarbopepD_reg_2"/>
    <property type="match status" value="1"/>
</dbReference>
<keyword evidence="3 8" id="KW-1134">Transmembrane beta strand</keyword>
<dbReference type="InterPro" id="IPR012910">
    <property type="entry name" value="Plug_dom"/>
</dbReference>
<evidence type="ECO:0000256" key="4">
    <source>
        <dbReference type="ARBA" id="ARBA00022692"/>
    </source>
</evidence>
<dbReference type="PROSITE" id="PS51257">
    <property type="entry name" value="PROKAR_LIPOPROTEIN"/>
    <property type="match status" value="1"/>
</dbReference>
<dbReference type="SUPFAM" id="SSF56935">
    <property type="entry name" value="Porins"/>
    <property type="match status" value="1"/>
</dbReference>
<dbReference type="NCBIfam" id="TIGR04056">
    <property type="entry name" value="OMP_RagA_SusC"/>
    <property type="match status" value="1"/>
</dbReference>
<feature type="domain" description="TonB-dependent receptor plug" evidence="12">
    <location>
        <begin position="142"/>
        <end position="250"/>
    </location>
</feature>
<evidence type="ECO:0000259" key="12">
    <source>
        <dbReference type="Pfam" id="PF07715"/>
    </source>
</evidence>
<gene>
    <name evidence="13" type="ORF">IC234_13345</name>
</gene>
<dbReference type="InterPro" id="IPR039426">
    <property type="entry name" value="TonB-dep_rcpt-like"/>
</dbReference>
<evidence type="ECO:0000256" key="1">
    <source>
        <dbReference type="ARBA" id="ARBA00004571"/>
    </source>
</evidence>
<evidence type="ECO:0000313" key="14">
    <source>
        <dbReference type="Proteomes" id="UP000606003"/>
    </source>
</evidence>
<evidence type="ECO:0000259" key="11">
    <source>
        <dbReference type="Pfam" id="PF00593"/>
    </source>
</evidence>
<evidence type="ECO:0000256" key="6">
    <source>
        <dbReference type="ARBA" id="ARBA00023136"/>
    </source>
</evidence>
<evidence type="ECO:0000256" key="8">
    <source>
        <dbReference type="PROSITE-ProRule" id="PRU01360"/>
    </source>
</evidence>
<dbReference type="InterPro" id="IPR023996">
    <property type="entry name" value="TonB-dep_OMP_SusC/RagA"/>
</dbReference>
<dbReference type="InterPro" id="IPR037066">
    <property type="entry name" value="Plug_dom_sf"/>
</dbReference>
<keyword evidence="7 8" id="KW-0998">Cell outer membrane</keyword>
<evidence type="ECO:0000256" key="10">
    <source>
        <dbReference type="SAM" id="SignalP"/>
    </source>
</evidence>
<keyword evidence="14" id="KW-1185">Reference proteome</keyword>
<feature type="domain" description="TonB-dependent receptor-like beta-barrel" evidence="11">
    <location>
        <begin position="330"/>
        <end position="1024"/>
    </location>
</feature>
<comment type="caution">
    <text evidence="13">The sequence shown here is derived from an EMBL/GenBank/DDBJ whole genome shotgun (WGS) entry which is preliminary data.</text>
</comment>
<dbReference type="Gene3D" id="2.60.40.1120">
    <property type="entry name" value="Carboxypeptidase-like, regulatory domain"/>
    <property type="match status" value="1"/>
</dbReference>
<comment type="subcellular location">
    <subcellularLocation>
        <location evidence="1 8">Cell outer membrane</location>
        <topology evidence="1 8">Multi-pass membrane protein</topology>
    </subcellularLocation>
</comment>
<dbReference type="InterPro" id="IPR036942">
    <property type="entry name" value="Beta-barrel_TonB_sf"/>
</dbReference>
<dbReference type="InterPro" id="IPR008969">
    <property type="entry name" value="CarboxyPept-like_regulatory"/>
</dbReference>
<dbReference type="PROSITE" id="PS52016">
    <property type="entry name" value="TONB_DEPENDENT_REC_3"/>
    <property type="match status" value="1"/>
</dbReference>
<evidence type="ECO:0000256" key="3">
    <source>
        <dbReference type="ARBA" id="ARBA00022452"/>
    </source>
</evidence>
<keyword evidence="5 9" id="KW-0798">TonB box</keyword>